<dbReference type="PANTHER" id="PTHR43441:SF5">
    <property type="entry name" value="FAMILY ACETYLTRANSFERASE, PUTATIVE-RELATED"/>
    <property type="match status" value="1"/>
</dbReference>
<evidence type="ECO:0000313" key="2">
    <source>
        <dbReference type="Proteomes" id="UP000724874"/>
    </source>
</evidence>
<dbReference type="OrthoDB" id="41238at2759"/>
<reference evidence="1" key="1">
    <citation type="submission" date="2020-11" db="EMBL/GenBank/DDBJ databases">
        <authorList>
            <consortium name="DOE Joint Genome Institute"/>
            <person name="Ahrendt S."/>
            <person name="Riley R."/>
            <person name="Andreopoulos W."/>
            <person name="LaButti K."/>
            <person name="Pangilinan J."/>
            <person name="Ruiz-duenas F.J."/>
            <person name="Barrasa J.M."/>
            <person name="Sanchez-Garcia M."/>
            <person name="Camarero S."/>
            <person name="Miyauchi S."/>
            <person name="Serrano A."/>
            <person name="Linde D."/>
            <person name="Babiker R."/>
            <person name="Drula E."/>
            <person name="Ayuso-Fernandez I."/>
            <person name="Pacheco R."/>
            <person name="Padilla G."/>
            <person name="Ferreira P."/>
            <person name="Barriuso J."/>
            <person name="Kellner H."/>
            <person name="Castanera R."/>
            <person name="Alfaro M."/>
            <person name="Ramirez L."/>
            <person name="Pisabarro A.G."/>
            <person name="Kuo A."/>
            <person name="Tritt A."/>
            <person name="Lipzen A."/>
            <person name="He G."/>
            <person name="Yan M."/>
            <person name="Ng V."/>
            <person name="Cullen D."/>
            <person name="Martin F."/>
            <person name="Rosso M.-N."/>
            <person name="Henrissat B."/>
            <person name="Hibbett D."/>
            <person name="Martinez A.T."/>
            <person name="Grigoriev I.V."/>
        </authorList>
    </citation>
    <scope>NUCLEOTIDE SEQUENCE</scope>
    <source>
        <strain evidence="1">AH 44721</strain>
    </source>
</reference>
<sequence>MSFINSYKGPKQSEVDISRLLTTEPGEFDVNSSIPVPTNLESERVHLVPFIPSLHAEVYYEGLSKDPDFAQYLPFAFPTFESLLLFLESFIRQDPSSVVFAIIDKTKTPAPSSLESKKIPNGRLAGMIGWLHGSPQNLSLEIGPVVILPEFQRTFVSANAIGLLLKYVLDLPHKASPLNKPSIRAAEKMGFVKEGVSRWTWVLSETKKGKKIDSGRGRGDGDGRDSVFLSLCWDDWEGGVRGMVLKRMERV</sequence>
<keyword evidence="2" id="KW-1185">Reference proteome</keyword>
<dbReference type="SUPFAM" id="SSF55729">
    <property type="entry name" value="Acyl-CoA N-acyltransferases (Nat)"/>
    <property type="match status" value="1"/>
</dbReference>
<dbReference type="AlphaFoldDB" id="A0A9P5TQQ0"/>
<dbReference type="GO" id="GO:0008999">
    <property type="term" value="F:protein-N-terminal-alanine acetyltransferase activity"/>
    <property type="evidence" value="ECO:0007669"/>
    <property type="project" value="TreeGrafter"/>
</dbReference>
<organism evidence="1 2">
    <name type="scientific">Gymnopilus junonius</name>
    <name type="common">Spectacular rustgill mushroom</name>
    <name type="synonym">Gymnopilus spectabilis subsp. junonius</name>
    <dbReference type="NCBI Taxonomy" id="109634"/>
    <lineage>
        <taxon>Eukaryota</taxon>
        <taxon>Fungi</taxon>
        <taxon>Dikarya</taxon>
        <taxon>Basidiomycota</taxon>
        <taxon>Agaricomycotina</taxon>
        <taxon>Agaricomycetes</taxon>
        <taxon>Agaricomycetidae</taxon>
        <taxon>Agaricales</taxon>
        <taxon>Agaricineae</taxon>
        <taxon>Hymenogastraceae</taxon>
        <taxon>Gymnopilus</taxon>
    </lineage>
</organism>
<dbReference type="InterPro" id="IPR051908">
    <property type="entry name" value="Ribosomal_N-acetyltransferase"/>
</dbReference>
<name>A0A9P5TQQ0_GYMJU</name>
<dbReference type="Proteomes" id="UP000724874">
    <property type="component" value="Unassembled WGS sequence"/>
</dbReference>
<comment type="caution">
    <text evidence="1">The sequence shown here is derived from an EMBL/GenBank/DDBJ whole genome shotgun (WGS) entry which is preliminary data.</text>
</comment>
<dbReference type="EMBL" id="JADNYJ010000013">
    <property type="protein sequence ID" value="KAF8907861.1"/>
    <property type="molecule type" value="Genomic_DNA"/>
</dbReference>
<protein>
    <submittedName>
        <fullName evidence="1">Acyl-CoA N-acyltransferase</fullName>
    </submittedName>
</protein>
<dbReference type="PANTHER" id="PTHR43441">
    <property type="entry name" value="RIBOSOMAL-PROTEIN-SERINE ACETYLTRANSFERASE"/>
    <property type="match status" value="1"/>
</dbReference>
<proteinExistence type="predicted"/>
<evidence type="ECO:0000313" key="1">
    <source>
        <dbReference type="EMBL" id="KAF8907861.1"/>
    </source>
</evidence>
<dbReference type="InterPro" id="IPR016181">
    <property type="entry name" value="Acyl_CoA_acyltransferase"/>
</dbReference>
<dbReference type="GO" id="GO:1990189">
    <property type="term" value="F:protein N-terminal-serine acetyltransferase activity"/>
    <property type="evidence" value="ECO:0007669"/>
    <property type="project" value="TreeGrafter"/>
</dbReference>
<dbReference type="Gene3D" id="3.40.630.30">
    <property type="match status" value="1"/>
</dbReference>
<accession>A0A9P5TQQ0</accession>
<gene>
    <name evidence="1" type="ORF">CPB84DRAFT_1767754</name>
</gene>